<proteinExistence type="predicted"/>
<gene>
    <name evidence="2" type="ORF">Sru01_65580</name>
</gene>
<feature type="transmembrane region" description="Helical" evidence="1">
    <location>
        <begin position="142"/>
        <end position="162"/>
    </location>
</feature>
<evidence type="ECO:0000256" key="1">
    <source>
        <dbReference type="SAM" id="Phobius"/>
    </source>
</evidence>
<dbReference type="RefSeq" id="WP_203994025.1">
    <property type="nucleotide sequence ID" value="NZ_BOOU01000101.1"/>
</dbReference>
<feature type="transmembrane region" description="Helical" evidence="1">
    <location>
        <begin position="67"/>
        <end position="92"/>
    </location>
</feature>
<dbReference type="EMBL" id="BOOU01000101">
    <property type="protein sequence ID" value="GII81576.1"/>
    <property type="molecule type" value="Genomic_DNA"/>
</dbReference>
<evidence type="ECO:0000313" key="3">
    <source>
        <dbReference type="Proteomes" id="UP000655287"/>
    </source>
</evidence>
<feature type="transmembrane region" description="Helical" evidence="1">
    <location>
        <begin position="42"/>
        <end position="61"/>
    </location>
</feature>
<sequence length="373" mass="41156">MAFHRSRRSVLDDQGNLTRDGRARFIELAKQYGASEQARSRAFAIAMIPNAAIGLVGPFVVGNRLFGLGFVGTLGCLYIALAIPAAMYFAVIVRTFKGLAALLTLPVAMFTIGLALFALAWPGHGASMIQSFPWMEVGITSLSIYGSMLLGALISGPILLMAEIRITRRWPEAMALRQILWALETMSETPYLGPDERQRLSQIFGRISNLIGLHLPATLPSFHQAGRDMLRSRCRLAARAVQEYEIDAILATGVTRVTLQENLRKLATVIVCADYGHLPLPKNETHITTKGVLKFLVRILRLVCVGLLVPAAVWATGQLPMPAWWDAYRDGATVFAIAWVVATIFVMLNPHYKDPLQVAQEFLSMINPNRRSE</sequence>
<keyword evidence="1" id="KW-0472">Membrane</keyword>
<evidence type="ECO:0000313" key="2">
    <source>
        <dbReference type="EMBL" id="GII81576.1"/>
    </source>
</evidence>
<keyword evidence="3" id="KW-1185">Reference proteome</keyword>
<feature type="transmembrane region" description="Helical" evidence="1">
    <location>
        <begin position="327"/>
        <end position="348"/>
    </location>
</feature>
<protein>
    <submittedName>
        <fullName evidence="2">Uncharacterized protein</fullName>
    </submittedName>
</protein>
<keyword evidence="1" id="KW-1133">Transmembrane helix</keyword>
<comment type="caution">
    <text evidence="2">The sequence shown here is derived from an EMBL/GenBank/DDBJ whole genome shotgun (WGS) entry which is preliminary data.</text>
</comment>
<reference evidence="2" key="1">
    <citation type="submission" date="2021-01" db="EMBL/GenBank/DDBJ databases">
        <title>Whole genome shotgun sequence of Sphaerisporangium rufum NBRC 109079.</title>
        <authorList>
            <person name="Komaki H."/>
            <person name="Tamura T."/>
        </authorList>
    </citation>
    <scope>NUCLEOTIDE SEQUENCE</scope>
    <source>
        <strain evidence="2">NBRC 109079</strain>
    </source>
</reference>
<name>A0A919R8F9_9ACTN</name>
<feature type="transmembrane region" description="Helical" evidence="1">
    <location>
        <begin position="99"/>
        <end position="122"/>
    </location>
</feature>
<keyword evidence="1" id="KW-0812">Transmembrane</keyword>
<accession>A0A919R8F9</accession>
<organism evidence="2 3">
    <name type="scientific">Sphaerisporangium rufum</name>
    <dbReference type="NCBI Taxonomy" id="1381558"/>
    <lineage>
        <taxon>Bacteria</taxon>
        <taxon>Bacillati</taxon>
        <taxon>Actinomycetota</taxon>
        <taxon>Actinomycetes</taxon>
        <taxon>Streptosporangiales</taxon>
        <taxon>Streptosporangiaceae</taxon>
        <taxon>Sphaerisporangium</taxon>
    </lineage>
</organism>
<dbReference type="AlphaFoldDB" id="A0A919R8F9"/>
<feature type="transmembrane region" description="Helical" evidence="1">
    <location>
        <begin position="295"/>
        <end position="315"/>
    </location>
</feature>
<dbReference type="Proteomes" id="UP000655287">
    <property type="component" value="Unassembled WGS sequence"/>
</dbReference>